<accession>A0AAJ6NMK5</accession>
<name>A0AAJ6NMK5_9CYAN</name>
<dbReference type="Proteomes" id="UP001223520">
    <property type="component" value="Chromosome"/>
</dbReference>
<gene>
    <name evidence="2" type="ORF">QI031_15805</name>
</gene>
<proteinExistence type="predicted"/>
<reference evidence="2 3" key="1">
    <citation type="journal article" date="2023" name="Limnol Oceanogr Lett">
        <title>Environmental adaptations by the intertidal Antarctic cyanobacterium Halotia branconii CENA392 as revealed using long-read genome sequencing.</title>
        <authorList>
            <person name="Dextro R.B."/>
            <person name="Delbaje E."/>
            <person name="Freitas P.N.N."/>
            <person name="Geraldes V."/>
            <person name="Pinto E."/>
            <person name="Long P.F."/>
            <person name="Fiore M.F."/>
        </authorList>
    </citation>
    <scope>NUCLEOTIDE SEQUENCE [LARGE SCALE GENOMIC DNA]</scope>
    <source>
        <strain evidence="2 3">CENA392</strain>
    </source>
</reference>
<dbReference type="RefSeq" id="WP_281480615.1">
    <property type="nucleotide sequence ID" value="NZ_CP124543.1"/>
</dbReference>
<dbReference type="EMBL" id="CP124543">
    <property type="protein sequence ID" value="WGV23290.1"/>
    <property type="molecule type" value="Genomic_DNA"/>
</dbReference>
<keyword evidence="3" id="KW-1185">Reference proteome</keyword>
<dbReference type="Pfam" id="PF12275">
    <property type="entry name" value="DUF3616"/>
    <property type="match status" value="1"/>
</dbReference>
<feature type="domain" description="DUF3616" evidence="1">
    <location>
        <begin position="24"/>
        <end position="350"/>
    </location>
</feature>
<dbReference type="KEGG" id="hbq:QI031_15805"/>
<dbReference type="AlphaFoldDB" id="A0AAJ6NMK5"/>
<evidence type="ECO:0000259" key="1">
    <source>
        <dbReference type="Pfam" id="PF12275"/>
    </source>
</evidence>
<dbReference type="InterPro" id="IPR022060">
    <property type="entry name" value="DUF3616"/>
</dbReference>
<protein>
    <submittedName>
        <fullName evidence="2">DUF3616 domain-containing protein</fullName>
    </submittedName>
</protein>
<sequence>MLNSHLLHQVSLIFNDSFQEYRKDLSALRLTPDNHLWFGSDETSSIERLSFVDSQNFAKHKQFRVAEFISLPESEDNEIDIEGIAYDDYYLWFVGSHSWKRKKTKPDNNDPENIDRLTKTESESNRYILGRIPLVYGELLASCPHPQNPDIELSAAKLELKKQGNLLTKYLADDPHLGLFINAGVPGKDNGFDIEGIAVYQNRVFLGLRGPVLRGWAMMLEIELENSSPGLMKLQKIGDDKQRYKKHFVWLNGSGIRDLCLDGDDLLILAGPTMVLDGKVQVYRLRNGVNMRENVLNNPQLLLDLPYGNGNDRPEGITLFQDVTGVSSVLVVYDDPAENRLLDNSGVMADVFSLG</sequence>
<evidence type="ECO:0000313" key="2">
    <source>
        <dbReference type="EMBL" id="WGV23290.1"/>
    </source>
</evidence>
<organism evidence="2 3">
    <name type="scientific">Halotia branconii CENA392</name>
    <dbReference type="NCBI Taxonomy" id="1539056"/>
    <lineage>
        <taxon>Bacteria</taxon>
        <taxon>Bacillati</taxon>
        <taxon>Cyanobacteriota</taxon>
        <taxon>Cyanophyceae</taxon>
        <taxon>Nostocales</taxon>
        <taxon>Nodulariaceae</taxon>
        <taxon>Halotia</taxon>
    </lineage>
</organism>
<evidence type="ECO:0000313" key="3">
    <source>
        <dbReference type="Proteomes" id="UP001223520"/>
    </source>
</evidence>